<dbReference type="Proteomes" id="UP001302126">
    <property type="component" value="Unassembled WGS sequence"/>
</dbReference>
<keyword evidence="1" id="KW-0723">Serine/threonine-protein kinase</keyword>
<proteinExistence type="predicted"/>
<reference evidence="7" key="1">
    <citation type="journal article" date="2023" name="Mol. Phylogenet. Evol.">
        <title>Genome-scale phylogeny and comparative genomics of the fungal order Sordariales.</title>
        <authorList>
            <person name="Hensen N."/>
            <person name="Bonometti L."/>
            <person name="Westerberg I."/>
            <person name="Brannstrom I.O."/>
            <person name="Guillou S."/>
            <person name="Cros-Aarteil S."/>
            <person name="Calhoun S."/>
            <person name="Haridas S."/>
            <person name="Kuo A."/>
            <person name="Mondo S."/>
            <person name="Pangilinan J."/>
            <person name="Riley R."/>
            <person name="LaButti K."/>
            <person name="Andreopoulos B."/>
            <person name="Lipzen A."/>
            <person name="Chen C."/>
            <person name="Yan M."/>
            <person name="Daum C."/>
            <person name="Ng V."/>
            <person name="Clum A."/>
            <person name="Steindorff A."/>
            <person name="Ohm R.A."/>
            <person name="Martin F."/>
            <person name="Silar P."/>
            <person name="Natvig D.O."/>
            <person name="Lalanne C."/>
            <person name="Gautier V."/>
            <person name="Ament-Velasquez S.L."/>
            <person name="Kruys A."/>
            <person name="Hutchinson M.I."/>
            <person name="Powell A.J."/>
            <person name="Barry K."/>
            <person name="Miller A.N."/>
            <person name="Grigoriev I.V."/>
            <person name="Debuchy R."/>
            <person name="Gladieux P."/>
            <person name="Hiltunen Thoren M."/>
            <person name="Johannesson H."/>
        </authorList>
    </citation>
    <scope>NUCLEOTIDE SEQUENCE</scope>
    <source>
        <strain evidence="7">PSN309</strain>
    </source>
</reference>
<evidence type="ECO:0000256" key="3">
    <source>
        <dbReference type="ARBA" id="ARBA00022741"/>
    </source>
</evidence>
<name>A0AAN7AJI5_9PEZI</name>
<dbReference type="InterPro" id="IPR011009">
    <property type="entry name" value="Kinase-like_dom_sf"/>
</dbReference>
<keyword evidence="3" id="KW-0547">Nucleotide-binding</keyword>
<dbReference type="PROSITE" id="PS50011">
    <property type="entry name" value="PROTEIN_KINASE_DOM"/>
    <property type="match status" value="1"/>
</dbReference>
<dbReference type="Gene3D" id="1.10.510.10">
    <property type="entry name" value="Transferase(Phosphotransferase) domain 1"/>
    <property type="match status" value="1"/>
</dbReference>
<gene>
    <name evidence="7" type="ORF">QBC35DRAFT_512761</name>
</gene>
<dbReference type="GO" id="GO:0004674">
    <property type="term" value="F:protein serine/threonine kinase activity"/>
    <property type="evidence" value="ECO:0007669"/>
    <property type="project" value="UniProtKB-KW"/>
</dbReference>
<dbReference type="SUPFAM" id="SSF56112">
    <property type="entry name" value="Protein kinase-like (PK-like)"/>
    <property type="match status" value="1"/>
</dbReference>
<dbReference type="SMART" id="SM00220">
    <property type="entry name" value="S_TKc"/>
    <property type="match status" value="1"/>
</dbReference>
<organism evidence="7 8">
    <name type="scientific">Podospora australis</name>
    <dbReference type="NCBI Taxonomy" id="1536484"/>
    <lineage>
        <taxon>Eukaryota</taxon>
        <taxon>Fungi</taxon>
        <taxon>Dikarya</taxon>
        <taxon>Ascomycota</taxon>
        <taxon>Pezizomycotina</taxon>
        <taxon>Sordariomycetes</taxon>
        <taxon>Sordariomycetidae</taxon>
        <taxon>Sordariales</taxon>
        <taxon>Podosporaceae</taxon>
        <taxon>Podospora</taxon>
    </lineage>
</organism>
<evidence type="ECO:0000256" key="2">
    <source>
        <dbReference type="ARBA" id="ARBA00022679"/>
    </source>
</evidence>
<evidence type="ECO:0000313" key="8">
    <source>
        <dbReference type="Proteomes" id="UP001302126"/>
    </source>
</evidence>
<accession>A0AAN7AJI5</accession>
<dbReference type="PANTHER" id="PTHR45646:SF11">
    <property type="entry name" value="SERINE_THREONINE-PROTEIN KINASE DOA"/>
    <property type="match status" value="1"/>
</dbReference>
<dbReference type="EMBL" id="MU864361">
    <property type="protein sequence ID" value="KAK4191016.1"/>
    <property type="molecule type" value="Genomic_DNA"/>
</dbReference>
<dbReference type="AlphaFoldDB" id="A0AAN7AJI5"/>
<dbReference type="InterPro" id="IPR051175">
    <property type="entry name" value="CLK_kinases"/>
</dbReference>
<keyword evidence="2" id="KW-0808">Transferase</keyword>
<dbReference type="Pfam" id="PF00069">
    <property type="entry name" value="Pkinase"/>
    <property type="match status" value="1"/>
</dbReference>
<evidence type="ECO:0000259" key="6">
    <source>
        <dbReference type="PROSITE" id="PS50011"/>
    </source>
</evidence>
<keyword evidence="4" id="KW-0418">Kinase</keyword>
<keyword evidence="5" id="KW-0067">ATP-binding</keyword>
<sequence length="251" mass="28963">MIPYPVMRRFTMQLICAIEFAHAHNVIHTDIQASNIFVQFLDRSLIESGYLVRVPIPHQDRTEKEYTPRLPLAIGDVASWADHHLTENIQPVALRAPEVLLNAPWDKNADWWNFGALLLELYRAIRMFNGRIPRDGHDELKRHLSEIVELFGPFPQALLKRGDRDLVEKIFDEQGRIKDDYQGHGPPLDHKVWTPGLDRGAREDFVSFLQLVMKMDPAERPTWLDMLKHVWLDAVQPVPPQEEGDCSNPGT</sequence>
<dbReference type="PANTHER" id="PTHR45646">
    <property type="entry name" value="SERINE/THREONINE-PROTEIN KINASE DOA-RELATED"/>
    <property type="match status" value="1"/>
</dbReference>
<dbReference type="GO" id="GO:0005524">
    <property type="term" value="F:ATP binding"/>
    <property type="evidence" value="ECO:0007669"/>
    <property type="project" value="UniProtKB-KW"/>
</dbReference>
<evidence type="ECO:0000256" key="1">
    <source>
        <dbReference type="ARBA" id="ARBA00022527"/>
    </source>
</evidence>
<dbReference type="InterPro" id="IPR000719">
    <property type="entry name" value="Prot_kinase_dom"/>
</dbReference>
<protein>
    <submittedName>
        <fullName evidence="7">Srpk</fullName>
    </submittedName>
</protein>
<reference evidence="7" key="2">
    <citation type="submission" date="2023-05" db="EMBL/GenBank/DDBJ databases">
        <authorList>
            <consortium name="Lawrence Berkeley National Laboratory"/>
            <person name="Steindorff A."/>
            <person name="Hensen N."/>
            <person name="Bonometti L."/>
            <person name="Westerberg I."/>
            <person name="Brannstrom I.O."/>
            <person name="Guillou S."/>
            <person name="Cros-Aarteil S."/>
            <person name="Calhoun S."/>
            <person name="Haridas S."/>
            <person name="Kuo A."/>
            <person name="Mondo S."/>
            <person name="Pangilinan J."/>
            <person name="Riley R."/>
            <person name="Labutti K."/>
            <person name="Andreopoulos B."/>
            <person name="Lipzen A."/>
            <person name="Chen C."/>
            <person name="Yanf M."/>
            <person name="Daum C."/>
            <person name="Ng V."/>
            <person name="Clum A."/>
            <person name="Ohm R."/>
            <person name="Martin F."/>
            <person name="Silar P."/>
            <person name="Natvig D."/>
            <person name="Lalanne C."/>
            <person name="Gautier V."/>
            <person name="Ament-Velasquez S.L."/>
            <person name="Kruys A."/>
            <person name="Hutchinson M.I."/>
            <person name="Powell A.J."/>
            <person name="Barry K."/>
            <person name="Miller A.N."/>
            <person name="Grigoriev I.V."/>
            <person name="Debuchy R."/>
            <person name="Gladieux P."/>
            <person name="Thoren M.H."/>
            <person name="Johannesson H."/>
        </authorList>
    </citation>
    <scope>NUCLEOTIDE SEQUENCE</scope>
    <source>
        <strain evidence="7">PSN309</strain>
    </source>
</reference>
<comment type="caution">
    <text evidence="7">The sequence shown here is derived from an EMBL/GenBank/DDBJ whole genome shotgun (WGS) entry which is preliminary data.</text>
</comment>
<evidence type="ECO:0000313" key="7">
    <source>
        <dbReference type="EMBL" id="KAK4191016.1"/>
    </source>
</evidence>
<evidence type="ECO:0000256" key="4">
    <source>
        <dbReference type="ARBA" id="ARBA00022777"/>
    </source>
</evidence>
<keyword evidence="8" id="KW-1185">Reference proteome</keyword>
<feature type="domain" description="Protein kinase" evidence="6">
    <location>
        <begin position="1"/>
        <end position="232"/>
    </location>
</feature>
<dbReference type="GO" id="GO:0005634">
    <property type="term" value="C:nucleus"/>
    <property type="evidence" value="ECO:0007669"/>
    <property type="project" value="TreeGrafter"/>
</dbReference>
<evidence type="ECO:0000256" key="5">
    <source>
        <dbReference type="ARBA" id="ARBA00022840"/>
    </source>
</evidence>